<evidence type="ECO:0000313" key="2">
    <source>
        <dbReference type="Proteomes" id="UP001242480"/>
    </source>
</evidence>
<dbReference type="EMBL" id="JAUSVX010000035">
    <property type="protein sequence ID" value="MDQ0475397.1"/>
    <property type="molecule type" value="Genomic_DNA"/>
</dbReference>
<gene>
    <name evidence="1" type="ORF">QO011_008440</name>
</gene>
<reference evidence="1 2" key="1">
    <citation type="submission" date="2023-07" db="EMBL/GenBank/DDBJ databases">
        <title>Genomic Encyclopedia of Type Strains, Phase IV (KMG-IV): sequencing the most valuable type-strain genomes for metagenomic binning, comparative biology and taxonomic classification.</title>
        <authorList>
            <person name="Goeker M."/>
        </authorList>
    </citation>
    <scope>NUCLEOTIDE SEQUENCE [LARGE SCALE GENOMIC DNA]</scope>
    <source>
        <strain evidence="1 2">DSM 19619</strain>
    </source>
</reference>
<comment type="caution">
    <text evidence="1">The sequence shown here is derived from an EMBL/GenBank/DDBJ whole genome shotgun (WGS) entry which is preliminary data.</text>
</comment>
<protein>
    <submittedName>
        <fullName evidence="1">Uncharacterized protein</fullName>
    </submittedName>
</protein>
<keyword evidence="2" id="KW-1185">Reference proteome</keyword>
<organism evidence="1 2">
    <name type="scientific">Labrys wisconsinensis</name>
    <dbReference type="NCBI Taxonomy" id="425677"/>
    <lineage>
        <taxon>Bacteria</taxon>
        <taxon>Pseudomonadati</taxon>
        <taxon>Pseudomonadota</taxon>
        <taxon>Alphaproteobacteria</taxon>
        <taxon>Hyphomicrobiales</taxon>
        <taxon>Xanthobacteraceae</taxon>
        <taxon>Labrys</taxon>
    </lineage>
</organism>
<sequence>MHGGDGGAADAPIRPREEPLHRDVYELRNIDAEPVAVLAEPWVEVFVAGPGETLRFVASSGVPGAFETEHRGREIVLHGWPGSMLEVFRDDRSVYRSTAPVPPLPSGMSMRTFVDLLFGRRAAEADPRRRRTR</sequence>
<proteinExistence type="predicted"/>
<dbReference type="Proteomes" id="UP001242480">
    <property type="component" value="Unassembled WGS sequence"/>
</dbReference>
<dbReference type="RefSeq" id="WP_307286589.1">
    <property type="nucleotide sequence ID" value="NZ_JAUSVX010000035.1"/>
</dbReference>
<accession>A0ABU0JQH3</accession>
<evidence type="ECO:0000313" key="1">
    <source>
        <dbReference type="EMBL" id="MDQ0475397.1"/>
    </source>
</evidence>
<name>A0ABU0JQH3_9HYPH</name>